<dbReference type="GO" id="GO:0004022">
    <property type="term" value="F:alcohol dehydrogenase (NAD+) activity"/>
    <property type="evidence" value="ECO:0007669"/>
    <property type="project" value="UniProtKB-EC"/>
</dbReference>
<evidence type="ECO:0000259" key="10">
    <source>
        <dbReference type="Pfam" id="PF00465"/>
    </source>
</evidence>
<keyword evidence="3" id="KW-0408">Iron</keyword>
<dbReference type="InterPro" id="IPR018211">
    <property type="entry name" value="ADH_Fe_CS"/>
</dbReference>
<keyword evidence="2 8" id="KW-0560">Oxidoreductase</keyword>
<organism evidence="12 13">
    <name type="scientific">Vibrio echinoideorum</name>
    <dbReference type="NCBI Taxonomy" id="2100116"/>
    <lineage>
        <taxon>Bacteria</taxon>
        <taxon>Pseudomonadati</taxon>
        <taxon>Pseudomonadota</taxon>
        <taxon>Gammaproteobacteria</taxon>
        <taxon>Vibrionales</taxon>
        <taxon>Vibrionaceae</taxon>
        <taxon>Vibrio</taxon>
    </lineage>
</organism>
<dbReference type="Gene3D" id="3.40.309.10">
    <property type="entry name" value="Aldehyde Dehydrogenase, Chain A, domain 2"/>
    <property type="match status" value="1"/>
</dbReference>
<dbReference type="InterPro" id="IPR039697">
    <property type="entry name" value="Alcohol_dehydrogenase_Fe"/>
</dbReference>
<evidence type="ECO:0000256" key="6">
    <source>
        <dbReference type="ARBA" id="ARBA00035641"/>
    </source>
</evidence>
<dbReference type="RefSeq" id="WP_017076190.1">
    <property type="nucleotide sequence ID" value="NZ_AP025483.1"/>
</dbReference>
<protein>
    <recommendedName>
        <fullName evidence="8">Aldehyde-alcohol dehydrogenase</fullName>
    </recommendedName>
</protein>
<evidence type="ECO:0000259" key="11">
    <source>
        <dbReference type="Pfam" id="PF25137"/>
    </source>
</evidence>
<evidence type="ECO:0000256" key="5">
    <source>
        <dbReference type="ARBA" id="ARBA00023268"/>
    </source>
</evidence>
<comment type="similarity">
    <text evidence="6 8">In the N-terminal section; belongs to the aldehyde dehydrogenase family.</text>
</comment>
<evidence type="ECO:0000256" key="2">
    <source>
        <dbReference type="ARBA" id="ARBA00023002"/>
    </source>
</evidence>
<dbReference type="InterPro" id="IPR001670">
    <property type="entry name" value="ADH_Fe/GldA"/>
</dbReference>
<dbReference type="GO" id="GO:0008774">
    <property type="term" value="F:acetaldehyde dehydrogenase (acetylating) activity"/>
    <property type="evidence" value="ECO:0007669"/>
    <property type="project" value="UniProtKB-EC"/>
</dbReference>
<sequence>MPVTNLAELDALVARVKAAQEEFSTFSQEKVDAIFRAASLAANHARIPLAQQAVAESGMGIVEDKVIKNHFASEFIYNKYKDEKTCGILEEDDNLGTMTIAEPVGIICGIVPTTNPTSTAIFKSLISLKTRNGIIFSPHPRAKNSTNDAAKLVLEAAVKAGAPKDIIGWIDQPSVELSNALMKHDGIALILATGGPGMVKAAYSSGKPAIGVGAGNVPVVIDDTADVKRAVASILMSKTFDNGVVCASEQAVIVMDEVYDEVKERFASHKGHVLSKSDADKVRKVLLIDGNLNAKIVGQPATAIAEMAGVKVPADTKILVGEGLGEVSYDDEFAHEKLSPTLGMFRASSFENAVAQAVTMVEIGGIGHTSGLYTNQDINADRIRYFGDKMKTARILINIPTTHGGIGDLYNFNVAPSLTLGCGSWGGNSISENVGPKHLINKKTVAKRAENMLWHKLPKSIYFRRGSLPIALGDLEGKKRAFLVTDRFLFNNGYADDVVSLLKAQGIEVQTFFDVEADPTLSVVEKGAEAMKSFQPDVILALGGGSPMDAAKIMWVMYEHPETHFEELAMRFMDIRKRIYKFPKMGQKAELVCITTTSGTGSEVTPFAVVTDDKTGAKYPLADYEITPNMAIVDANLVMNMPKSLTAFGGYDAVTHALEAYVSVLANEYSDGQALQALKMLKEYLPSSYKNGAADPIAREKVHNAATIAGVAFANAFLGVCHSMAHKLGAEFHLPHGLANALLISNTVRYNANDNPTKQTAFSQYDRPQARRRYAEVADHLGLSQAGDRTAQKIERLLTWLEELKLDLDIPLSIQAAGVNESDFIAKLDELAVEAFDDQCTGANPRYPLITELKEVLTTSYFGTPYVEGETFEGTTVILKKADQKPAEVKAPKAKKEKSEA</sequence>
<dbReference type="CDD" id="cd07122">
    <property type="entry name" value="ALDH_F20_ACDH"/>
    <property type="match status" value="1"/>
</dbReference>
<dbReference type="NCBIfam" id="NF010378">
    <property type="entry name" value="PRK13805.1"/>
    <property type="match status" value="1"/>
</dbReference>
<evidence type="ECO:0000256" key="4">
    <source>
        <dbReference type="ARBA" id="ARBA00023027"/>
    </source>
</evidence>
<dbReference type="PROSITE" id="PS00060">
    <property type="entry name" value="ADH_IRON_2"/>
    <property type="match status" value="1"/>
</dbReference>
<proteinExistence type="inferred from homology"/>
<comment type="similarity">
    <text evidence="7 8">In the C-terminal section; belongs to the iron-containing alcohol dehydrogenase family.</text>
</comment>
<dbReference type="InterPro" id="IPR016163">
    <property type="entry name" value="Ald_DH_C"/>
</dbReference>
<dbReference type="Gene3D" id="3.40.50.1970">
    <property type="match status" value="1"/>
</dbReference>
<dbReference type="CDD" id="cd08178">
    <property type="entry name" value="AAD_C"/>
    <property type="match status" value="1"/>
</dbReference>
<evidence type="ECO:0000256" key="1">
    <source>
        <dbReference type="ARBA" id="ARBA00001954"/>
    </source>
</evidence>
<dbReference type="Gene3D" id="3.40.605.10">
    <property type="entry name" value="Aldehyde Dehydrogenase, Chain A, domain 1"/>
    <property type="match status" value="1"/>
</dbReference>
<dbReference type="InterPro" id="IPR016161">
    <property type="entry name" value="Ald_DH/histidinol_DH"/>
</dbReference>
<dbReference type="SUPFAM" id="SSF53720">
    <property type="entry name" value="ALDH-like"/>
    <property type="match status" value="1"/>
</dbReference>
<dbReference type="PIRSF" id="PIRSF000111">
    <property type="entry name" value="ALDH_ADH"/>
    <property type="match status" value="1"/>
</dbReference>
<dbReference type="PANTHER" id="PTHR11496:SF83">
    <property type="entry name" value="HYDROXYACID-OXOACID TRANSHYDROGENASE, MITOCHONDRIAL"/>
    <property type="match status" value="1"/>
</dbReference>
<feature type="domain" description="Fe-containing alcohol dehydrogenase-like C-terminal" evidence="11">
    <location>
        <begin position="646"/>
        <end position="860"/>
    </location>
</feature>
<feature type="domain" description="Alcohol dehydrogenase iron-type/glycerol dehydrogenase GldA" evidence="10">
    <location>
        <begin position="458"/>
        <end position="634"/>
    </location>
</feature>
<evidence type="ECO:0000256" key="3">
    <source>
        <dbReference type="ARBA" id="ARBA00023004"/>
    </source>
</evidence>
<dbReference type="Pfam" id="PF00465">
    <property type="entry name" value="Fe-ADH"/>
    <property type="match status" value="1"/>
</dbReference>
<keyword evidence="4" id="KW-0520">NAD</keyword>
<dbReference type="InterPro" id="IPR034789">
    <property type="entry name" value="AAD_C"/>
</dbReference>
<evidence type="ECO:0000259" key="9">
    <source>
        <dbReference type="Pfam" id="PF00171"/>
    </source>
</evidence>
<dbReference type="SUPFAM" id="SSF56796">
    <property type="entry name" value="Dehydroquinate synthase-like"/>
    <property type="match status" value="1"/>
</dbReference>
<evidence type="ECO:0000313" key="12">
    <source>
        <dbReference type="EMBL" id="MEL0610213.1"/>
    </source>
</evidence>
<keyword evidence="13" id="KW-1185">Reference proteome</keyword>
<name>A0ABU9FXB0_9VIBR</name>
<evidence type="ECO:0000256" key="7">
    <source>
        <dbReference type="ARBA" id="ARBA00035645"/>
    </source>
</evidence>
<dbReference type="PANTHER" id="PTHR11496">
    <property type="entry name" value="ALCOHOL DEHYDROGENASE"/>
    <property type="match status" value="1"/>
</dbReference>
<dbReference type="PROSITE" id="PS00913">
    <property type="entry name" value="ADH_IRON_1"/>
    <property type="match status" value="1"/>
</dbReference>
<evidence type="ECO:0000256" key="8">
    <source>
        <dbReference type="PIRNR" id="PIRNR000111"/>
    </source>
</evidence>
<dbReference type="InterPro" id="IPR016162">
    <property type="entry name" value="Ald_DH_N"/>
</dbReference>
<keyword evidence="5" id="KW-0511">Multifunctional enzyme</keyword>
<gene>
    <name evidence="12" type="primary">adhE</name>
    <name evidence="12" type="synonym">adhC</name>
    <name evidence="12" type="ORF">V8Z71_17970</name>
</gene>
<dbReference type="Pfam" id="PF00171">
    <property type="entry name" value="Aldedh"/>
    <property type="match status" value="1"/>
</dbReference>
<dbReference type="InterPro" id="IPR056798">
    <property type="entry name" value="ADH_Fe_C"/>
</dbReference>
<feature type="domain" description="Aldehyde dehydrogenase" evidence="9">
    <location>
        <begin position="5"/>
        <end position="398"/>
    </location>
</feature>
<comment type="cofactor">
    <cofactor evidence="1">
        <name>Fe(2+)</name>
        <dbReference type="ChEBI" id="CHEBI:29033"/>
    </cofactor>
</comment>
<dbReference type="InterPro" id="IPR015590">
    <property type="entry name" value="Aldehyde_DH_dom"/>
</dbReference>
<dbReference type="Pfam" id="PF25137">
    <property type="entry name" value="ADH_Fe_C"/>
    <property type="match status" value="1"/>
</dbReference>
<evidence type="ECO:0000313" key="13">
    <source>
        <dbReference type="Proteomes" id="UP001377160"/>
    </source>
</evidence>
<dbReference type="Proteomes" id="UP001377160">
    <property type="component" value="Unassembled WGS sequence"/>
</dbReference>
<comment type="caution">
    <text evidence="12">The sequence shown here is derived from an EMBL/GenBank/DDBJ whole genome shotgun (WGS) entry which is preliminary data.</text>
</comment>
<dbReference type="InterPro" id="IPR012079">
    <property type="entry name" value="Bifunc_Ald-ADH"/>
</dbReference>
<accession>A0ABU9FXB0</accession>
<reference evidence="12 13" key="1">
    <citation type="submission" date="2024-02" db="EMBL/GenBank/DDBJ databases">
        <title>Bacteria isolated from the canopy kelp, Nereocystis luetkeana.</title>
        <authorList>
            <person name="Pfister C.A."/>
            <person name="Younker I.T."/>
            <person name="Light S.H."/>
        </authorList>
    </citation>
    <scope>NUCLEOTIDE SEQUENCE [LARGE SCALE GENOMIC DNA]</scope>
    <source>
        <strain evidence="12 13">TI.1.15</strain>
    </source>
</reference>
<dbReference type="EMBL" id="JBANDX010000017">
    <property type="protein sequence ID" value="MEL0610213.1"/>
    <property type="molecule type" value="Genomic_DNA"/>
</dbReference>
<dbReference type="Gene3D" id="1.20.1090.10">
    <property type="entry name" value="Dehydroquinate synthase-like - alpha domain"/>
    <property type="match status" value="1"/>
</dbReference>